<feature type="region of interest" description="Disordered" evidence="1">
    <location>
        <begin position="214"/>
        <end position="302"/>
    </location>
</feature>
<comment type="caution">
    <text evidence="2">The sequence shown here is derived from an EMBL/GenBank/DDBJ whole genome shotgun (WGS) entry which is preliminary data.</text>
</comment>
<dbReference type="Proteomes" id="UP001498771">
    <property type="component" value="Unassembled WGS sequence"/>
</dbReference>
<gene>
    <name evidence="2" type="ORF">BZA70DRAFT_224768</name>
</gene>
<feature type="compositionally biased region" description="Basic and acidic residues" evidence="1">
    <location>
        <begin position="262"/>
        <end position="275"/>
    </location>
</feature>
<organism evidence="2 3">
    <name type="scientific">Myxozyma melibiosi</name>
    <dbReference type="NCBI Taxonomy" id="54550"/>
    <lineage>
        <taxon>Eukaryota</taxon>
        <taxon>Fungi</taxon>
        <taxon>Dikarya</taxon>
        <taxon>Ascomycota</taxon>
        <taxon>Saccharomycotina</taxon>
        <taxon>Lipomycetes</taxon>
        <taxon>Lipomycetales</taxon>
        <taxon>Lipomycetaceae</taxon>
        <taxon>Myxozyma</taxon>
    </lineage>
</organism>
<accession>A0ABR1FFT7</accession>
<sequence length="302" mass="33940">LATLKWTRVETTGSKPCGRYGHSLNIIGTKVFVFGGQRDDKFFNDIYSFDLSKGHESARWEIVRPAHRVSPAARTNHSMVVFGGKLYLFGGTDGRECFHDAWSFDPAENAWTKLNCVGYFPRPCEGHEAAIVGDLMYIYGGRSTEGRDLNLLSSLRLTSGRWYTFQNMGPAPSPRSGHSMSVAGTRILTLGGQPGEGSADDLTLAYILDTSKIRYPPEPSSQQQQSQSQQQQQQPQQQQRSQPTSRPKNQQTTAPMQQRPFLENHARSGSPRERQQPMQPPNESRRQQKRAAIQQPYVRQSP</sequence>
<feature type="non-terminal residue" evidence="2">
    <location>
        <position position="1"/>
    </location>
</feature>
<dbReference type="Gene3D" id="2.120.10.80">
    <property type="entry name" value="Kelch-type beta propeller"/>
    <property type="match status" value="1"/>
</dbReference>
<evidence type="ECO:0000313" key="3">
    <source>
        <dbReference type="Proteomes" id="UP001498771"/>
    </source>
</evidence>
<dbReference type="EMBL" id="JBBJBU010000001">
    <property type="protein sequence ID" value="KAK7208158.1"/>
    <property type="molecule type" value="Genomic_DNA"/>
</dbReference>
<dbReference type="PANTHER" id="PTHR23244:SF456">
    <property type="entry name" value="MULTIPLE EPIDERMAL GROWTH FACTOR-LIKE DOMAINS PROTEIN 8"/>
    <property type="match status" value="1"/>
</dbReference>
<evidence type="ECO:0008006" key="4">
    <source>
        <dbReference type="Google" id="ProtNLM"/>
    </source>
</evidence>
<reference evidence="2 3" key="1">
    <citation type="submission" date="2024-03" db="EMBL/GenBank/DDBJ databases">
        <title>Genome-scale model development and genomic sequencing of the oleaginous clade Lipomyces.</title>
        <authorList>
            <consortium name="Lawrence Berkeley National Laboratory"/>
            <person name="Czajka J.J."/>
            <person name="Han Y."/>
            <person name="Kim J."/>
            <person name="Mondo S.J."/>
            <person name="Hofstad B.A."/>
            <person name="Robles A."/>
            <person name="Haridas S."/>
            <person name="Riley R."/>
            <person name="LaButti K."/>
            <person name="Pangilinan J."/>
            <person name="Andreopoulos W."/>
            <person name="Lipzen A."/>
            <person name="Yan J."/>
            <person name="Wang M."/>
            <person name="Ng V."/>
            <person name="Grigoriev I.V."/>
            <person name="Spatafora J.W."/>
            <person name="Magnuson J.K."/>
            <person name="Baker S.E."/>
            <person name="Pomraning K.R."/>
        </authorList>
    </citation>
    <scope>NUCLEOTIDE SEQUENCE [LARGE SCALE GENOMIC DNA]</scope>
    <source>
        <strain evidence="2 3">Phaff 52-87</strain>
    </source>
</reference>
<keyword evidence="3" id="KW-1185">Reference proteome</keyword>
<feature type="compositionally biased region" description="Low complexity" evidence="1">
    <location>
        <begin position="220"/>
        <end position="243"/>
    </location>
</feature>
<name>A0ABR1FFT7_9ASCO</name>
<proteinExistence type="predicted"/>
<feature type="compositionally biased region" description="Polar residues" evidence="1">
    <location>
        <begin position="244"/>
        <end position="256"/>
    </location>
</feature>
<dbReference type="InterPro" id="IPR015915">
    <property type="entry name" value="Kelch-typ_b-propeller"/>
</dbReference>
<dbReference type="RefSeq" id="XP_064771191.1">
    <property type="nucleotide sequence ID" value="XM_064910207.1"/>
</dbReference>
<dbReference type="GeneID" id="90035719"/>
<dbReference type="PANTHER" id="PTHR23244">
    <property type="entry name" value="KELCH REPEAT DOMAIN"/>
    <property type="match status" value="1"/>
</dbReference>
<evidence type="ECO:0000313" key="2">
    <source>
        <dbReference type="EMBL" id="KAK7208158.1"/>
    </source>
</evidence>
<dbReference type="SUPFAM" id="SSF117281">
    <property type="entry name" value="Kelch motif"/>
    <property type="match status" value="1"/>
</dbReference>
<protein>
    <recommendedName>
        <fullName evidence="4">Galactose oxidase</fullName>
    </recommendedName>
</protein>
<evidence type="ECO:0000256" key="1">
    <source>
        <dbReference type="SAM" id="MobiDB-lite"/>
    </source>
</evidence>
<feature type="non-terminal residue" evidence="2">
    <location>
        <position position="302"/>
    </location>
</feature>
<dbReference type="Pfam" id="PF24681">
    <property type="entry name" value="Kelch_KLHDC2_KLHL20_DRC7"/>
    <property type="match status" value="1"/>
</dbReference>